<dbReference type="InterPro" id="IPR006041">
    <property type="entry name" value="Pollen_Ole_e1_allergen"/>
</dbReference>
<sequence>MAKSFAVAVLLVAFCFSSSALARLVPEDDTFTVEGKVYCDPCRFEFETRLSHPLSNIKVTLECKKVGDEKNITYLVEGQTDKNGFYSLPVKGDHQEEFCEVKTEKSTHAKCKEPMKKMDVDRIALTKNNGVSSSIRFINPLGFMTRNIDARCVSVAQELGMLVSLNDQHDN</sequence>
<dbReference type="PANTHER" id="PTHR31614">
    <property type="entry name" value="PROTEIN DOWNSTREAM OF FLC-RELATED"/>
    <property type="match status" value="1"/>
</dbReference>
<proteinExistence type="inferred from homology"/>
<evidence type="ECO:0000256" key="3">
    <source>
        <dbReference type="SAM" id="SignalP"/>
    </source>
</evidence>
<comment type="similarity">
    <text evidence="1">Belongs to the Ole e I family.</text>
</comment>
<evidence type="ECO:0000313" key="5">
    <source>
        <dbReference type="Proteomes" id="UP000289738"/>
    </source>
</evidence>
<keyword evidence="2" id="KW-1015">Disulfide bond</keyword>
<dbReference type="OrthoDB" id="1392797at2759"/>
<evidence type="ECO:0000313" key="4">
    <source>
        <dbReference type="EMBL" id="RYR50638.1"/>
    </source>
</evidence>
<protein>
    <recommendedName>
        <fullName evidence="6">Olee1-like protein</fullName>
    </recommendedName>
</protein>
<dbReference type="STRING" id="3818.A0A445CI96"/>
<dbReference type="SMR" id="A0A445CI96"/>
<comment type="caution">
    <text evidence="4">The sequence shown here is derived from an EMBL/GenBank/DDBJ whole genome shotgun (WGS) entry which is preliminary data.</text>
</comment>
<dbReference type="PROSITE" id="PS00430">
    <property type="entry name" value="TONB_DEPENDENT_REC_1"/>
    <property type="match status" value="1"/>
</dbReference>
<dbReference type="Gramene" id="arahy.Tifrunner.gnm2.ann2.Ah07g329700.1">
    <property type="protein sequence ID" value="arahy.Tifrunner.gnm2.ann2.Ah07g329700.1-CDS"/>
    <property type="gene ID" value="arahy.Tifrunner.gnm2.ann2.Ah07g329700"/>
</dbReference>
<evidence type="ECO:0008006" key="6">
    <source>
        <dbReference type="Google" id="ProtNLM"/>
    </source>
</evidence>
<name>A0A445CI96_ARAHY</name>
<organism evidence="4 5">
    <name type="scientific">Arachis hypogaea</name>
    <name type="common">Peanut</name>
    <dbReference type="NCBI Taxonomy" id="3818"/>
    <lineage>
        <taxon>Eukaryota</taxon>
        <taxon>Viridiplantae</taxon>
        <taxon>Streptophyta</taxon>
        <taxon>Embryophyta</taxon>
        <taxon>Tracheophyta</taxon>
        <taxon>Spermatophyta</taxon>
        <taxon>Magnoliopsida</taxon>
        <taxon>eudicotyledons</taxon>
        <taxon>Gunneridae</taxon>
        <taxon>Pentapetalae</taxon>
        <taxon>rosids</taxon>
        <taxon>fabids</taxon>
        <taxon>Fabales</taxon>
        <taxon>Fabaceae</taxon>
        <taxon>Papilionoideae</taxon>
        <taxon>50 kb inversion clade</taxon>
        <taxon>dalbergioids sensu lato</taxon>
        <taxon>Dalbergieae</taxon>
        <taxon>Pterocarpus clade</taxon>
        <taxon>Arachis</taxon>
    </lineage>
</organism>
<dbReference type="InterPro" id="IPR010916">
    <property type="entry name" value="TonB_box_CS"/>
</dbReference>
<dbReference type="Proteomes" id="UP000289738">
    <property type="component" value="Chromosome A07"/>
</dbReference>
<evidence type="ECO:0000256" key="2">
    <source>
        <dbReference type="ARBA" id="ARBA00023157"/>
    </source>
</evidence>
<dbReference type="EMBL" id="SDMP01000007">
    <property type="protein sequence ID" value="RYR50638.1"/>
    <property type="molecule type" value="Genomic_DNA"/>
</dbReference>
<accession>A0A445CI96</accession>
<reference evidence="4 5" key="1">
    <citation type="submission" date="2019-01" db="EMBL/GenBank/DDBJ databases">
        <title>Sequencing of cultivated peanut Arachis hypogaea provides insights into genome evolution and oil improvement.</title>
        <authorList>
            <person name="Chen X."/>
        </authorList>
    </citation>
    <scope>NUCLEOTIDE SEQUENCE [LARGE SCALE GENOMIC DNA]</scope>
    <source>
        <strain evidence="5">cv. Fuhuasheng</strain>
        <tissue evidence="4">Leaves</tissue>
    </source>
</reference>
<dbReference type="GO" id="GO:0005615">
    <property type="term" value="C:extracellular space"/>
    <property type="evidence" value="ECO:0007669"/>
    <property type="project" value="InterPro"/>
</dbReference>
<dbReference type="Pfam" id="PF01190">
    <property type="entry name" value="Pollen_Ole_e_1"/>
    <property type="match status" value="1"/>
</dbReference>
<dbReference type="AlphaFoldDB" id="A0A445CI96"/>
<evidence type="ECO:0000256" key="1">
    <source>
        <dbReference type="ARBA" id="ARBA00010049"/>
    </source>
</evidence>
<dbReference type="PANTHER" id="PTHR31614:SF20">
    <property type="entry name" value="POLLEN PROTEIN OLE E I-LIKE PROTEIN"/>
    <property type="match status" value="1"/>
</dbReference>
<gene>
    <name evidence="4" type="ORF">Ahy_A07g037264</name>
</gene>
<dbReference type="PROSITE" id="PS00925">
    <property type="entry name" value="OLEEI"/>
    <property type="match status" value="1"/>
</dbReference>
<keyword evidence="3" id="KW-0732">Signal</keyword>
<keyword evidence="5" id="KW-1185">Reference proteome</keyword>
<feature type="chain" id="PRO_5019229689" description="Olee1-like protein" evidence="3">
    <location>
        <begin position="23"/>
        <end position="171"/>
    </location>
</feature>
<feature type="signal peptide" evidence="3">
    <location>
        <begin position="1"/>
        <end position="22"/>
    </location>
</feature>
<dbReference type="InterPro" id="IPR006040">
    <property type="entry name" value="Allergen_Ole_e_I_CS"/>
</dbReference>